<evidence type="ECO:0000313" key="2">
    <source>
        <dbReference type="Proteomes" id="UP000236333"/>
    </source>
</evidence>
<gene>
    <name evidence="1" type="ORF">TSOC_001008</name>
</gene>
<dbReference type="InterPro" id="IPR035892">
    <property type="entry name" value="C2_domain_sf"/>
</dbReference>
<protein>
    <submittedName>
        <fullName evidence="1">Uncharacterized protein</fullName>
    </submittedName>
</protein>
<accession>A0A2J8AHS9</accession>
<dbReference type="AlphaFoldDB" id="A0A2J8AHS9"/>
<reference evidence="1 2" key="1">
    <citation type="journal article" date="2017" name="Mol. Biol. Evol.">
        <title>The 4-celled Tetrabaena socialis nuclear genome reveals the essential components for genetic control of cell number at the origin of multicellularity in the volvocine lineage.</title>
        <authorList>
            <person name="Featherston J."/>
            <person name="Arakaki Y."/>
            <person name="Hanschen E.R."/>
            <person name="Ferris P.J."/>
            <person name="Michod R.E."/>
            <person name="Olson B.J.S.C."/>
            <person name="Nozaki H."/>
            <person name="Durand P.M."/>
        </authorList>
    </citation>
    <scope>NUCLEOTIDE SEQUENCE [LARGE SCALE GENOMIC DNA]</scope>
    <source>
        <strain evidence="1 2">NIES-571</strain>
    </source>
</reference>
<dbReference type="Proteomes" id="UP000236333">
    <property type="component" value="Unassembled WGS sequence"/>
</dbReference>
<proteinExistence type="predicted"/>
<dbReference type="EMBL" id="PGGS01000015">
    <property type="protein sequence ID" value="PNH12070.1"/>
    <property type="molecule type" value="Genomic_DNA"/>
</dbReference>
<comment type="caution">
    <text evidence="1">The sequence shown here is derived from an EMBL/GenBank/DDBJ whole genome shotgun (WGS) entry which is preliminary data.</text>
</comment>
<sequence length="135" mass="14498">MGNCLACIDVSSKYEVGKAEQQTESQYGPDADRSAALAADPWSTWLSLHISCRNLKNADVLSKSDAMGVLYQWKDSAWVEIARTEMVANNLGEQRAGRLRKAPLEAGLGFTRTGRVDSSGAACQCNGVPKAPPPL</sequence>
<keyword evidence="2" id="KW-1185">Reference proteome</keyword>
<name>A0A2J8AHS9_9CHLO</name>
<dbReference type="OrthoDB" id="1721645at2759"/>
<organism evidence="1 2">
    <name type="scientific">Tetrabaena socialis</name>
    <dbReference type="NCBI Taxonomy" id="47790"/>
    <lineage>
        <taxon>Eukaryota</taxon>
        <taxon>Viridiplantae</taxon>
        <taxon>Chlorophyta</taxon>
        <taxon>core chlorophytes</taxon>
        <taxon>Chlorophyceae</taxon>
        <taxon>CS clade</taxon>
        <taxon>Chlamydomonadales</taxon>
        <taxon>Tetrabaenaceae</taxon>
        <taxon>Tetrabaena</taxon>
    </lineage>
</organism>
<dbReference type="SUPFAM" id="SSF49562">
    <property type="entry name" value="C2 domain (Calcium/lipid-binding domain, CaLB)"/>
    <property type="match status" value="1"/>
</dbReference>
<evidence type="ECO:0000313" key="1">
    <source>
        <dbReference type="EMBL" id="PNH12070.1"/>
    </source>
</evidence>